<feature type="domain" description="VIT" evidence="3">
    <location>
        <begin position="7"/>
        <end position="135"/>
    </location>
</feature>
<dbReference type="PANTHER" id="PTHR45737">
    <property type="entry name" value="VON WILLEBRAND FACTOR A DOMAIN-CONTAINING PROTEIN 5A"/>
    <property type="match status" value="1"/>
</dbReference>
<feature type="domain" description="VWFA" evidence="2">
    <location>
        <begin position="302"/>
        <end position="474"/>
    </location>
</feature>
<evidence type="ECO:0000259" key="2">
    <source>
        <dbReference type="PROSITE" id="PS50234"/>
    </source>
</evidence>
<organism evidence="4 5">
    <name type="scientific">Adonisia turfae CCMR0082</name>
    <dbReference type="NCBI Taxonomy" id="2304604"/>
    <lineage>
        <taxon>Bacteria</taxon>
        <taxon>Bacillati</taxon>
        <taxon>Cyanobacteriota</taxon>
        <taxon>Adonisia</taxon>
        <taxon>Adonisia turfae</taxon>
    </lineage>
</organism>
<dbReference type="Pfam" id="PF13768">
    <property type="entry name" value="VWA_3"/>
    <property type="match status" value="1"/>
</dbReference>
<evidence type="ECO:0000259" key="3">
    <source>
        <dbReference type="PROSITE" id="PS51468"/>
    </source>
</evidence>
<name>A0A6M0SEI3_9CYAN</name>
<protein>
    <submittedName>
        <fullName evidence="4">VWA domain-containing protein</fullName>
    </submittedName>
</protein>
<dbReference type="PANTHER" id="PTHR45737:SF6">
    <property type="entry name" value="VON WILLEBRAND FACTOR A DOMAIN-CONTAINING PROTEIN 5A"/>
    <property type="match status" value="1"/>
</dbReference>
<proteinExistence type="predicted"/>
<dbReference type="AlphaFoldDB" id="A0A6M0SEI3"/>
<dbReference type="Gene3D" id="3.40.50.410">
    <property type="entry name" value="von Willebrand factor, type A domain"/>
    <property type="match status" value="1"/>
</dbReference>
<dbReference type="InterPro" id="IPR002035">
    <property type="entry name" value="VWF_A"/>
</dbReference>
<dbReference type="SMART" id="SM00609">
    <property type="entry name" value="VIT"/>
    <property type="match status" value="1"/>
</dbReference>
<dbReference type="InterPro" id="IPR036465">
    <property type="entry name" value="vWFA_dom_sf"/>
</dbReference>
<evidence type="ECO:0000313" key="4">
    <source>
        <dbReference type="EMBL" id="NEZ66917.1"/>
    </source>
</evidence>
<dbReference type="SMART" id="SM00327">
    <property type="entry name" value="VWA"/>
    <property type="match status" value="1"/>
</dbReference>
<sequence>MVQTLPQKTAGLYVQDQPLAFPLKHTDVKAQISGNLSRVEVTHSFENPFTTALEATYVFPLPDEAAVDTMTIRLGDRTIQGRIEKREDAQAIYERAKQKGQTAGLLEQERANIFTQSLANILPGEPIEVVITYSDQLPYKQGAYEFVFPMVVGPRYIPGNPIAEADTTHGSAAAPMTLNQDTDLVPDASRLNGPIIPSDMRSGHDIKVTVQIETETGQCPCDRTKLQSPSHQIVVDTAENLTRITLAPGDTIPNKDLILRYQVATETTQTSLLTQSDERGGHFAVYMIPALAYDTDAYISKDMVFLIDTSGSQSGAPLAQCQALMRRFIEGLHPQDTFNIVNFANTTQQLSQVSLGNTSRNRQQALNYVDRLRAGGGTEMLRGLKTVLNLPQPNSERIRNIVLLTDGYIGNETQIFAEVQQSLGLATRLHSFGAGSSVNRFLLNRVAEMGRGISQVVRHDEGIDRIVDKFFGQINNPVLGNLSAHWEGAGETPSLYPMAVPDVFAEQPLILFGRKTDKQPGTLHLSGIAAGGKTFKQSLAVAFDSTGNPAIAQLWGRSRIKELMNQMVSGETTHGVQAVTETALAYQLLSQYTAFVAVSEESRVAHPNNSISVNVPVTMPEAVSYAGVFGTVAAAQPMRKRAAPPRSAAPKGRHVTLFSKQAAPPSMPSPSIDAESSADLKADSKADSMYEARYMSPYIADDGDSSDGVADTVDSAVSASMDETVLPGAAPAEVGAGSDSPQQIQVVKAEGLNDAALKQLKHHLQQLQLANPPAGTLIFELVIQRGRVKRVMLDMEASELKDPFVISQLRRILMAWQCPQIVAKPLRLELRVQP</sequence>
<dbReference type="RefSeq" id="WP_163669488.1">
    <property type="nucleotide sequence ID" value="NZ_QZCE01000002.1"/>
</dbReference>
<evidence type="ECO:0000313" key="5">
    <source>
        <dbReference type="Proteomes" id="UP000473574"/>
    </source>
</evidence>
<evidence type="ECO:0000256" key="1">
    <source>
        <dbReference type="SAM" id="MobiDB-lite"/>
    </source>
</evidence>
<dbReference type="PROSITE" id="PS50234">
    <property type="entry name" value="VWFA"/>
    <property type="match status" value="1"/>
</dbReference>
<feature type="region of interest" description="Disordered" evidence="1">
    <location>
        <begin position="660"/>
        <end position="679"/>
    </location>
</feature>
<dbReference type="EMBL" id="QZCE01000002">
    <property type="protein sequence ID" value="NEZ66917.1"/>
    <property type="molecule type" value="Genomic_DNA"/>
</dbReference>
<dbReference type="Pfam" id="PF08487">
    <property type="entry name" value="VIT"/>
    <property type="match status" value="1"/>
</dbReference>
<comment type="caution">
    <text evidence="4">The sequence shown here is derived from an EMBL/GenBank/DDBJ whole genome shotgun (WGS) entry which is preliminary data.</text>
</comment>
<gene>
    <name evidence="4" type="ORF">D0962_29880</name>
</gene>
<dbReference type="SUPFAM" id="SSF53300">
    <property type="entry name" value="vWA-like"/>
    <property type="match status" value="1"/>
</dbReference>
<dbReference type="NCBIfam" id="NF033769">
    <property type="entry name" value="after_VWA_1"/>
    <property type="match status" value="1"/>
</dbReference>
<reference evidence="4 5" key="1">
    <citation type="journal article" date="2020" name="Microb. Ecol.">
        <title>Ecogenomics of the Marine Benthic Filamentous Cyanobacterium Adonisia.</title>
        <authorList>
            <person name="Walter J.M."/>
            <person name="Coutinho F.H."/>
            <person name="Leomil L."/>
            <person name="Hargreaves P.I."/>
            <person name="Campeao M.E."/>
            <person name="Vieira V.V."/>
            <person name="Silva B.S."/>
            <person name="Fistarol G.O."/>
            <person name="Salomon P.S."/>
            <person name="Sawabe T."/>
            <person name="Mino S."/>
            <person name="Hosokawa M."/>
            <person name="Miyashita H."/>
            <person name="Maruyama F."/>
            <person name="van Verk M.C."/>
            <person name="Dutilh B.E."/>
            <person name="Thompson C.C."/>
            <person name="Thompson F.L."/>
        </authorList>
    </citation>
    <scope>NUCLEOTIDE SEQUENCE [LARGE SCALE GENOMIC DNA]</scope>
    <source>
        <strain evidence="4 5">CCMR0082</strain>
    </source>
</reference>
<dbReference type="PROSITE" id="PS51468">
    <property type="entry name" value="VIT"/>
    <property type="match status" value="1"/>
</dbReference>
<dbReference type="Proteomes" id="UP000473574">
    <property type="component" value="Unassembled WGS sequence"/>
</dbReference>
<dbReference type="InterPro" id="IPR013694">
    <property type="entry name" value="VIT"/>
</dbReference>
<accession>A0A6M0SEI3</accession>